<dbReference type="RefSeq" id="XP_033527322.1">
    <property type="nucleotide sequence ID" value="XM_033666502.1"/>
</dbReference>
<keyword evidence="4 9" id="KW-0378">Hydrolase</keyword>
<dbReference type="PANTHER" id="PTHR10963">
    <property type="entry name" value="GLYCOSYL HYDROLASE-RELATED"/>
    <property type="match status" value="1"/>
</dbReference>
<feature type="region of interest" description="Disordered" evidence="6">
    <location>
        <begin position="340"/>
        <end position="459"/>
    </location>
</feature>
<dbReference type="EMBL" id="ML977500">
    <property type="protein sequence ID" value="KAF2132935.1"/>
    <property type="molecule type" value="Genomic_DNA"/>
</dbReference>
<dbReference type="EC" id="3.2.1.6" evidence="3"/>
<evidence type="ECO:0000313" key="10">
    <source>
        <dbReference type="Proteomes" id="UP000799771"/>
    </source>
</evidence>
<feature type="compositionally biased region" description="Low complexity" evidence="6">
    <location>
        <begin position="340"/>
        <end position="354"/>
    </location>
</feature>
<feature type="compositionally biased region" description="Low complexity" evidence="6">
    <location>
        <begin position="484"/>
        <end position="541"/>
    </location>
</feature>
<feature type="compositionally biased region" description="Low complexity" evidence="6">
    <location>
        <begin position="441"/>
        <end position="456"/>
    </location>
</feature>
<evidence type="ECO:0000259" key="8">
    <source>
        <dbReference type="PROSITE" id="PS51762"/>
    </source>
</evidence>
<evidence type="ECO:0000256" key="1">
    <source>
        <dbReference type="ARBA" id="ARBA00000124"/>
    </source>
</evidence>
<evidence type="ECO:0000256" key="4">
    <source>
        <dbReference type="ARBA" id="ARBA00022801"/>
    </source>
</evidence>
<keyword evidence="10" id="KW-1185">Reference proteome</keyword>
<protein>
    <recommendedName>
        <fullName evidence="3">endo-1,3(4)-beta-glucanase</fullName>
        <ecNumber evidence="3">3.2.1.6</ecNumber>
    </recommendedName>
</protein>
<dbReference type="InterPro" id="IPR000757">
    <property type="entry name" value="Beta-glucanase-like"/>
</dbReference>
<evidence type="ECO:0000256" key="7">
    <source>
        <dbReference type="SAM" id="SignalP"/>
    </source>
</evidence>
<proteinExistence type="inferred from homology"/>
<dbReference type="SUPFAM" id="SSF49899">
    <property type="entry name" value="Concanavalin A-like lectins/glucanases"/>
    <property type="match status" value="1"/>
</dbReference>
<dbReference type="FunFam" id="2.60.120.200:FF:000114">
    <property type="entry name" value="Probable endo-1,3(4)-beta-glucanase NFIA_089530"/>
    <property type="match status" value="1"/>
</dbReference>
<dbReference type="InterPro" id="IPR013320">
    <property type="entry name" value="ConA-like_dom_sf"/>
</dbReference>
<name>A0A6A6APH0_9PLEO</name>
<dbReference type="Pfam" id="PF26113">
    <property type="entry name" value="GH16_XgeA"/>
    <property type="match status" value="1"/>
</dbReference>
<accession>A0A6A6APH0</accession>
<feature type="signal peptide" evidence="7">
    <location>
        <begin position="1"/>
        <end position="18"/>
    </location>
</feature>
<sequence>MRFSTLVSAAAFFELSIAGYVLEDDYMTDFYGAFDFFTDEDPTSGFVKYVDEATARQTNLINSSTTSTVQWGVDNENVTPDGRPSMRLNSKKTYTHGLVVIDVAHMPFGCGTWPAFWMVGPDWPNSGEIDILEGVNDQTNNGVTLHTGPGCRVSANEALFAGDVTTSNCDVDADDQDKNVGCSIQDQSSSSYGAGLNAINGGVYATEWTSDAISVYFFPRGSIPEDVLGDAPDPSGWGKPTAMFSAGCDIAETFKDHQIVFDTTFCGDWAGVDWDKGSCGKKAATCDDYVKNNPEAFVDAHWTVNALKVYKASGDDSTPEVPTSSSASAAISVSVPVPTSVSVSAVPTPTSKSTLSGKPHHSKTTAVVPVPSSKTVSKVPTPTSKTASQATTSSSKASSDIPAPTSESISAVPVPTSKASAEVPIATSEASSELPASTSKAVPLPTTTPATPVAPTDSADNTHVATVPADGMSGFQWPTAGLDSPATPTTLASVSASAAPPASTETPTPSSATPSSAALSSTTPLTTPSPAQTTPQPSSAQEIAEALVPSGVHIVYETVYVTVPAAAGATGSPASKARMRRHIKEQRRSFARHHGRS</sequence>
<feature type="region of interest" description="Disordered" evidence="6">
    <location>
        <begin position="568"/>
        <end position="597"/>
    </location>
</feature>
<dbReference type="AlphaFoldDB" id="A0A6A6APH0"/>
<evidence type="ECO:0000256" key="3">
    <source>
        <dbReference type="ARBA" id="ARBA00012599"/>
    </source>
</evidence>
<evidence type="ECO:0000256" key="5">
    <source>
        <dbReference type="ARBA" id="ARBA00023295"/>
    </source>
</evidence>
<evidence type="ECO:0000256" key="6">
    <source>
        <dbReference type="SAM" id="MobiDB-lite"/>
    </source>
</evidence>
<dbReference type="PROSITE" id="PS51762">
    <property type="entry name" value="GH16_2"/>
    <property type="match status" value="1"/>
</dbReference>
<keyword evidence="7" id="KW-0732">Signal</keyword>
<evidence type="ECO:0000256" key="2">
    <source>
        <dbReference type="ARBA" id="ARBA00006865"/>
    </source>
</evidence>
<feature type="region of interest" description="Disordered" evidence="6">
    <location>
        <begin position="475"/>
        <end position="541"/>
    </location>
</feature>
<dbReference type="Gene3D" id="2.60.120.200">
    <property type="match status" value="1"/>
</dbReference>
<comment type="catalytic activity">
    <reaction evidence="1">
        <text>Endohydrolysis of (1-&gt;3)- or (1-&gt;4)-linkages in beta-D-glucans when the glucose residue whose reducing group is involved in the linkage to be hydrolyzed is itself substituted at C-3.</text>
        <dbReference type="EC" id="3.2.1.6"/>
    </reaction>
</comment>
<dbReference type="GO" id="GO:0052861">
    <property type="term" value="F:endo-1,3(4)-beta-glucanase activity"/>
    <property type="evidence" value="ECO:0007669"/>
    <property type="project" value="UniProtKB-EC"/>
</dbReference>
<comment type="similarity">
    <text evidence="2">Belongs to the glycosyl hydrolase 16 family.</text>
</comment>
<feature type="compositionally biased region" description="Low complexity" evidence="6">
    <location>
        <begin position="367"/>
        <end position="399"/>
    </location>
</feature>
<feature type="chain" id="PRO_5025483767" description="endo-1,3(4)-beta-glucanase" evidence="7">
    <location>
        <begin position="19"/>
        <end position="597"/>
    </location>
</feature>
<dbReference type="Proteomes" id="UP000799771">
    <property type="component" value="Unassembled WGS sequence"/>
</dbReference>
<dbReference type="InterPro" id="IPR050546">
    <property type="entry name" value="Glycosyl_Hydrlase_16"/>
</dbReference>
<dbReference type="CDD" id="cd02181">
    <property type="entry name" value="GH16_fungal_Lam16A_glucanase"/>
    <property type="match status" value="1"/>
</dbReference>
<dbReference type="GeneID" id="54406934"/>
<keyword evidence="5" id="KW-0326">Glycosidase</keyword>
<feature type="domain" description="GH16" evidence="8">
    <location>
        <begin position="24"/>
        <end position="278"/>
    </location>
</feature>
<reference evidence="9" key="1">
    <citation type="journal article" date="2020" name="Stud. Mycol.">
        <title>101 Dothideomycetes genomes: a test case for predicting lifestyles and emergence of pathogens.</title>
        <authorList>
            <person name="Haridas S."/>
            <person name="Albert R."/>
            <person name="Binder M."/>
            <person name="Bloem J."/>
            <person name="Labutti K."/>
            <person name="Salamov A."/>
            <person name="Andreopoulos B."/>
            <person name="Baker S."/>
            <person name="Barry K."/>
            <person name="Bills G."/>
            <person name="Bluhm B."/>
            <person name="Cannon C."/>
            <person name="Castanera R."/>
            <person name="Culley D."/>
            <person name="Daum C."/>
            <person name="Ezra D."/>
            <person name="Gonzalez J."/>
            <person name="Henrissat B."/>
            <person name="Kuo A."/>
            <person name="Liang C."/>
            <person name="Lipzen A."/>
            <person name="Lutzoni F."/>
            <person name="Magnuson J."/>
            <person name="Mondo S."/>
            <person name="Nolan M."/>
            <person name="Ohm R."/>
            <person name="Pangilinan J."/>
            <person name="Park H.-J."/>
            <person name="Ramirez L."/>
            <person name="Alfaro M."/>
            <person name="Sun H."/>
            <person name="Tritt A."/>
            <person name="Yoshinaga Y."/>
            <person name="Zwiers L.-H."/>
            <person name="Turgeon B."/>
            <person name="Goodwin S."/>
            <person name="Spatafora J."/>
            <person name="Crous P."/>
            <person name="Grigoriev I."/>
        </authorList>
    </citation>
    <scope>NUCLEOTIDE SEQUENCE</scope>
    <source>
        <strain evidence="9">CBS 119687</strain>
    </source>
</reference>
<evidence type="ECO:0000313" key="9">
    <source>
        <dbReference type="EMBL" id="KAF2132935.1"/>
    </source>
</evidence>
<feature type="compositionally biased region" description="Basic residues" evidence="6">
    <location>
        <begin position="577"/>
        <end position="597"/>
    </location>
</feature>
<dbReference type="GO" id="GO:0009251">
    <property type="term" value="P:glucan catabolic process"/>
    <property type="evidence" value="ECO:0007669"/>
    <property type="project" value="TreeGrafter"/>
</dbReference>
<dbReference type="OrthoDB" id="192832at2759"/>
<organism evidence="9 10">
    <name type="scientific">Dothidotthia symphoricarpi CBS 119687</name>
    <dbReference type="NCBI Taxonomy" id="1392245"/>
    <lineage>
        <taxon>Eukaryota</taxon>
        <taxon>Fungi</taxon>
        <taxon>Dikarya</taxon>
        <taxon>Ascomycota</taxon>
        <taxon>Pezizomycotina</taxon>
        <taxon>Dothideomycetes</taxon>
        <taxon>Pleosporomycetidae</taxon>
        <taxon>Pleosporales</taxon>
        <taxon>Dothidotthiaceae</taxon>
        <taxon>Dothidotthia</taxon>
    </lineage>
</organism>
<dbReference type="PANTHER" id="PTHR10963:SF24">
    <property type="entry name" value="GLYCOSIDASE C21B10.07-RELATED"/>
    <property type="match status" value="1"/>
</dbReference>
<feature type="compositionally biased region" description="Polar residues" evidence="6">
    <location>
        <begin position="428"/>
        <end position="440"/>
    </location>
</feature>
<gene>
    <name evidence="9" type="ORF">P153DRAFT_354380</name>
</gene>